<accession>A0A0F9VSD4</accession>
<evidence type="ECO:0000313" key="1">
    <source>
        <dbReference type="EMBL" id="KKO06980.1"/>
    </source>
</evidence>
<name>A0A0F9VSD4_9ZZZZ</name>
<dbReference type="EMBL" id="LAZR01000014">
    <property type="protein sequence ID" value="KKO06980.1"/>
    <property type="molecule type" value="Genomic_DNA"/>
</dbReference>
<protein>
    <recommendedName>
        <fullName evidence="2">Alginate export domain-containing protein</fullName>
    </recommendedName>
</protein>
<proteinExistence type="predicted"/>
<gene>
    <name evidence="1" type="ORF">LCGC14_0061660</name>
</gene>
<comment type="caution">
    <text evidence="1">The sequence shown here is derived from an EMBL/GenBank/DDBJ whole genome shotgun (WGS) entry which is preliminary data.</text>
</comment>
<sequence>MLAGKPALFLIVGTTMLTLLLPVGVAAESPWRDPHPQRLDGFVEGREFLYNSSSFINRFSYRQLSDLPAPGDDGLSGTGGSVTGDELYLETNLQKTLYFDDDRYGIVARVQRREDFDGRFDRQLLGVVRRFGDSWRAMFSADVSGDKGEVDFQYELTWQPDNDRRLRLALIQVDRLYNNKGNSDNKYERTPVTLFAHYQQRLKSGLGVDLAVNYSPHAQYEDRSNALYVRGDQLRVAGALSADVSPSWRSGLSFRLENTGREFRALMADSGAGQEDFDRRLRSVTLSVRSDASTEFHAGLRHFVLEEQGWFGQNLASTGFNRHSETLLFAGMTVARRATSWWEPTLTIGGIDVDRVLQQRPADNRRDEDVLARLTLPWRYVVHQQSGAILTLNPTLNLDSLKFGGGNIQLHWPF</sequence>
<organism evidence="1">
    <name type="scientific">marine sediment metagenome</name>
    <dbReference type="NCBI Taxonomy" id="412755"/>
    <lineage>
        <taxon>unclassified sequences</taxon>
        <taxon>metagenomes</taxon>
        <taxon>ecological metagenomes</taxon>
    </lineage>
</organism>
<dbReference type="AlphaFoldDB" id="A0A0F9VSD4"/>
<reference evidence="1" key="1">
    <citation type="journal article" date="2015" name="Nature">
        <title>Complex archaea that bridge the gap between prokaryotes and eukaryotes.</title>
        <authorList>
            <person name="Spang A."/>
            <person name="Saw J.H."/>
            <person name="Jorgensen S.L."/>
            <person name="Zaremba-Niedzwiedzka K."/>
            <person name="Martijn J."/>
            <person name="Lind A.E."/>
            <person name="van Eijk R."/>
            <person name="Schleper C."/>
            <person name="Guy L."/>
            <person name="Ettema T.J."/>
        </authorList>
    </citation>
    <scope>NUCLEOTIDE SEQUENCE</scope>
</reference>
<evidence type="ECO:0008006" key="2">
    <source>
        <dbReference type="Google" id="ProtNLM"/>
    </source>
</evidence>